<dbReference type="InterPro" id="IPR011598">
    <property type="entry name" value="bHLH_dom"/>
</dbReference>
<feature type="compositionally biased region" description="Basic and acidic residues" evidence="6">
    <location>
        <begin position="276"/>
        <end position="286"/>
    </location>
</feature>
<dbReference type="Gene3D" id="4.10.280.10">
    <property type="entry name" value="Helix-loop-helix DNA-binding domain"/>
    <property type="match status" value="1"/>
</dbReference>
<name>A0A1U7YTK4_NELNU</name>
<comment type="subcellular location">
    <subcellularLocation>
        <location evidence="1">Nucleus</location>
    </subcellularLocation>
</comment>
<feature type="region of interest" description="Disordered" evidence="6">
    <location>
        <begin position="156"/>
        <end position="201"/>
    </location>
</feature>
<evidence type="ECO:0000256" key="5">
    <source>
        <dbReference type="ARBA" id="ARBA00023242"/>
    </source>
</evidence>
<dbReference type="Pfam" id="PF22754">
    <property type="entry name" value="bHLH-TF_ACT-like_plant"/>
    <property type="match status" value="1"/>
</dbReference>
<dbReference type="RefSeq" id="XP_010241047.1">
    <property type="nucleotide sequence ID" value="XM_010242745.2"/>
</dbReference>
<dbReference type="SMART" id="SM00353">
    <property type="entry name" value="HLH"/>
    <property type="match status" value="1"/>
</dbReference>
<dbReference type="STRING" id="4432.A0A1U7YTK4"/>
<organism evidence="8 9">
    <name type="scientific">Nelumbo nucifera</name>
    <name type="common">Sacred lotus</name>
    <dbReference type="NCBI Taxonomy" id="4432"/>
    <lineage>
        <taxon>Eukaryota</taxon>
        <taxon>Viridiplantae</taxon>
        <taxon>Streptophyta</taxon>
        <taxon>Embryophyta</taxon>
        <taxon>Tracheophyta</taxon>
        <taxon>Spermatophyta</taxon>
        <taxon>Magnoliopsida</taxon>
        <taxon>Proteales</taxon>
        <taxon>Nelumbonaceae</taxon>
        <taxon>Nelumbo</taxon>
    </lineage>
</organism>
<evidence type="ECO:0000313" key="9">
    <source>
        <dbReference type="RefSeq" id="XP_010241047.1"/>
    </source>
</evidence>
<dbReference type="OrthoDB" id="1918339at2759"/>
<feature type="domain" description="BHLH" evidence="7">
    <location>
        <begin position="201"/>
        <end position="252"/>
    </location>
</feature>
<dbReference type="Pfam" id="PF00010">
    <property type="entry name" value="HLH"/>
    <property type="match status" value="1"/>
</dbReference>
<evidence type="ECO:0000256" key="6">
    <source>
        <dbReference type="SAM" id="MobiDB-lite"/>
    </source>
</evidence>
<evidence type="ECO:0000313" key="8">
    <source>
        <dbReference type="Proteomes" id="UP000189703"/>
    </source>
</evidence>
<dbReference type="InterPro" id="IPR036638">
    <property type="entry name" value="HLH_DNA-bd_sf"/>
</dbReference>
<feature type="compositionally biased region" description="Basic and acidic residues" evidence="6">
    <location>
        <begin position="293"/>
        <end position="305"/>
    </location>
</feature>
<accession>A0A1U7YTK4</accession>
<dbReference type="OMA" id="SYSAQWN"/>
<dbReference type="FunCoup" id="A0A1U7YTK4">
    <property type="interactions" value="127"/>
</dbReference>
<dbReference type="eggNOG" id="ENOG502QSKY">
    <property type="taxonomic scope" value="Eukaryota"/>
</dbReference>
<dbReference type="GO" id="GO:0000981">
    <property type="term" value="F:DNA-binding transcription factor activity, RNA polymerase II-specific"/>
    <property type="evidence" value="ECO:0000318"/>
    <property type="project" value="GO_Central"/>
</dbReference>
<keyword evidence="5" id="KW-0539">Nucleus</keyword>
<dbReference type="AlphaFoldDB" id="A0A1U7YTK4"/>
<dbReference type="KEGG" id="nnu:104585768"/>
<evidence type="ECO:0000256" key="2">
    <source>
        <dbReference type="ARBA" id="ARBA00023015"/>
    </source>
</evidence>
<dbReference type="GO" id="GO:0046983">
    <property type="term" value="F:protein dimerization activity"/>
    <property type="evidence" value="ECO:0007669"/>
    <property type="project" value="InterPro"/>
</dbReference>
<evidence type="ECO:0000256" key="3">
    <source>
        <dbReference type="ARBA" id="ARBA00023125"/>
    </source>
</evidence>
<dbReference type="GO" id="GO:0000978">
    <property type="term" value="F:RNA polymerase II cis-regulatory region sequence-specific DNA binding"/>
    <property type="evidence" value="ECO:0000318"/>
    <property type="project" value="GO_Central"/>
</dbReference>
<dbReference type="GO" id="GO:0010052">
    <property type="term" value="P:guard cell differentiation"/>
    <property type="evidence" value="ECO:0007669"/>
    <property type="project" value="InterPro"/>
</dbReference>
<dbReference type="Proteomes" id="UP000189703">
    <property type="component" value="Unplaced"/>
</dbReference>
<dbReference type="GO" id="GO:0005634">
    <property type="term" value="C:nucleus"/>
    <property type="evidence" value="ECO:0007669"/>
    <property type="project" value="UniProtKB-SubCell"/>
</dbReference>
<protein>
    <submittedName>
        <fullName evidence="9">Transcription factor bHLH57 isoform X1</fullName>
    </submittedName>
</protein>
<keyword evidence="3" id="KW-0238">DNA-binding</keyword>
<gene>
    <name evidence="9" type="primary">LOC104585768</name>
</gene>
<evidence type="ECO:0000256" key="1">
    <source>
        <dbReference type="ARBA" id="ARBA00004123"/>
    </source>
</evidence>
<feature type="region of interest" description="Disordered" evidence="6">
    <location>
        <begin position="263"/>
        <end position="305"/>
    </location>
</feature>
<proteinExistence type="predicted"/>
<dbReference type="InParanoid" id="A0A1U7YTK4"/>
<dbReference type="InterPro" id="IPR044283">
    <property type="entry name" value="FAMA/SPEECHLESS/MUTE-like"/>
</dbReference>
<feature type="compositionally biased region" description="Basic and acidic residues" evidence="6">
    <location>
        <begin position="192"/>
        <end position="201"/>
    </location>
</feature>
<keyword evidence="4" id="KW-0804">Transcription</keyword>
<sequence length="397" mass="45313">MEELQEPINPCLLGVGEHLNAELLEQGVDALHITCGPSSISLENLRLEQERQTLAMPRLELKMPFLQMLQDVETPSFAESSFQLLLRLQQQQRQKPWERNNWIEMESHVQTLEQESCITYDLSEAHSPVKSETKAPHHPQSSSCLEVVVSSACNGEHNSPEKCRGGNSSCPRFTKPATAVTRERRKRKREKQSKNKEEVENQRMAHIAVERNRRKQMNDHLSALKSFMPSSFIQRGDQASIIGGAFDFVKELEQLLQSLQAQKRMKKSEEEDDDVNDKTGRRERESSLPWSTHWEERGKSKEELREENKSTVADIEVVVMEAHVNLKILSPRRPGQLLKTIAALEDLRLAILHLSIHSSQGSVLYSFNLKMEDDCKLGSADEIATAVHQVFNLINDH</sequence>
<dbReference type="PANTHER" id="PTHR46684">
    <property type="entry name" value="TRANSCRIPTION FACTOR FAMA"/>
    <property type="match status" value="1"/>
</dbReference>
<dbReference type="GO" id="GO:0006357">
    <property type="term" value="P:regulation of transcription by RNA polymerase II"/>
    <property type="evidence" value="ECO:0000318"/>
    <property type="project" value="GO_Central"/>
</dbReference>
<dbReference type="SUPFAM" id="SSF47459">
    <property type="entry name" value="HLH, helix-loop-helix DNA-binding domain"/>
    <property type="match status" value="1"/>
</dbReference>
<dbReference type="InterPro" id="IPR054502">
    <property type="entry name" value="bHLH-TF_ACT-like_plant"/>
</dbReference>
<reference evidence="9" key="1">
    <citation type="submission" date="2025-08" db="UniProtKB">
        <authorList>
            <consortium name="RefSeq"/>
        </authorList>
    </citation>
    <scope>IDENTIFICATION</scope>
</reference>
<dbReference type="PROSITE" id="PS50888">
    <property type="entry name" value="BHLH"/>
    <property type="match status" value="1"/>
</dbReference>
<dbReference type="GeneID" id="104585768"/>
<evidence type="ECO:0000259" key="7">
    <source>
        <dbReference type="PROSITE" id="PS50888"/>
    </source>
</evidence>
<keyword evidence="2" id="KW-0805">Transcription regulation</keyword>
<keyword evidence="8" id="KW-1185">Reference proteome</keyword>
<dbReference type="PANTHER" id="PTHR46684:SF16">
    <property type="entry name" value="TRANSCRIPTION FACTOR BHLH67-LIKE ISOFORM X2"/>
    <property type="match status" value="1"/>
</dbReference>
<evidence type="ECO:0000256" key="4">
    <source>
        <dbReference type="ARBA" id="ARBA00023163"/>
    </source>
</evidence>